<evidence type="ECO:0000256" key="12">
    <source>
        <dbReference type="RuleBase" id="RU000532"/>
    </source>
</evidence>
<dbReference type="UniPathway" id="UPA00109">
    <property type="reaction ID" value="UER00185"/>
</dbReference>
<dbReference type="GO" id="GO:0006096">
    <property type="term" value="P:glycolytic process"/>
    <property type="evidence" value="ECO:0007669"/>
    <property type="project" value="UniProtKB-UniRule"/>
</dbReference>
<evidence type="ECO:0000256" key="3">
    <source>
        <dbReference type="ARBA" id="ARBA00013061"/>
    </source>
</evidence>
<keyword evidence="5 9" id="KW-0547">Nucleotide-binding</keyword>
<dbReference type="FunFam" id="3.40.50.1260:FF:000001">
    <property type="entry name" value="Phosphoglycerate kinase"/>
    <property type="match status" value="1"/>
</dbReference>
<feature type="binding site" evidence="10">
    <location>
        <position position="45"/>
    </location>
    <ligand>
        <name>(2R)-3-phosphoglycerate</name>
        <dbReference type="ChEBI" id="CHEBI:58272"/>
    </ligand>
</feature>
<dbReference type="PRINTS" id="PR00477">
    <property type="entry name" value="PHGLYCKINASE"/>
</dbReference>
<dbReference type="EC" id="2.7.2.3" evidence="3 9"/>
<dbReference type="OrthoDB" id="9808460at2"/>
<accession>A0A553UZC8</accession>
<comment type="catalytic activity">
    <reaction evidence="1 9 12">
        <text>(2R)-3-phosphoglycerate + ATP = (2R)-3-phospho-glyceroyl phosphate + ADP</text>
        <dbReference type="Rhea" id="RHEA:14801"/>
        <dbReference type="ChEBI" id="CHEBI:30616"/>
        <dbReference type="ChEBI" id="CHEBI:57604"/>
        <dbReference type="ChEBI" id="CHEBI:58272"/>
        <dbReference type="ChEBI" id="CHEBI:456216"/>
        <dbReference type="EC" id="2.7.2.3"/>
    </reaction>
</comment>
<comment type="caution">
    <text evidence="9">Lacks conserved residue(s) required for the propagation of feature annotation.</text>
</comment>
<feature type="binding site" evidence="9">
    <location>
        <position position="128"/>
    </location>
    <ligand>
        <name>substrate</name>
    </ligand>
</feature>
<evidence type="ECO:0000256" key="7">
    <source>
        <dbReference type="ARBA" id="ARBA00022840"/>
    </source>
</evidence>
<reference evidence="13 14" key="1">
    <citation type="submission" date="2019-07" db="EMBL/GenBank/DDBJ databases">
        <title>Helicobacter labacensis sp. nov., Helicobacter mehlei sp. nov. and Helicobacter vulpis sp. nov., isolated from gastric mucosa of red fox (Vulpis vulpis).</title>
        <authorList>
            <person name="Kusar D."/>
            <person name="Gruntar I."/>
            <person name="Pate M."/>
            <person name="Zajc U."/>
            <person name="Ocepek M."/>
        </authorList>
    </citation>
    <scope>NUCLEOTIDE SEQUENCE [LARGE SCALE GENOMIC DNA]</scope>
    <source>
        <strain evidence="13 14">L8b</strain>
    </source>
</reference>
<reference evidence="14" key="2">
    <citation type="submission" date="2019-07" db="EMBL/GenBank/DDBJ databases">
        <title>Helicobacter labacensis sp. nov., Helicobacter mehlei sp. nov. and Helicobacter vulpis sp. nov., isolated from gastric mucosa of red fox (Vulpis vulpis).</title>
        <authorList>
            <person name="Papic B."/>
        </authorList>
    </citation>
    <scope>NUCLEOTIDE SEQUENCE [LARGE SCALE GENOMIC DNA]</scope>
    <source>
        <strain evidence="14">L8b</strain>
    </source>
</reference>
<dbReference type="EMBL" id="VKGC01000006">
    <property type="protein sequence ID" value="TSA85574.1"/>
    <property type="molecule type" value="Genomic_DNA"/>
</dbReference>
<dbReference type="GO" id="GO:0004618">
    <property type="term" value="F:phosphoglycerate kinase activity"/>
    <property type="evidence" value="ECO:0007669"/>
    <property type="project" value="UniProtKB-UniRule"/>
</dbReference>
<feature type="binding site" evidence="9 10">
    <location>
        <begin position="69"/>
        <end position="72"/>
    </location>
    <ligand>
        <name>substrate</name>
    </ligand>
</feature>
<sequence length="411" mass="45269">MLAGIKKMQEVLGIQDVALKDKRVLIRVDFNVPLDKDFNITEDTRMRESIPTINYCIDNGAKSVVLVGHLGRPEPKIDGEKQIQFSFSHLVKRLERLLNKEVLFAHSLEMAQSLQEQDHPIILVENLRFYKGEKSNDPSFSQKLASLCDVYVNDAFGTSHRKHASTYGIAGYVSVKVAGFLLKKEINSFAKALANPLRPVLLIVGGAKVSSKLTLLRNILDRVDKVIIGGAMSNTFLKALGYNMQASLVEEDLIQEALEILQKAKQKGVHIYLPVDVVSTPHMDHTDQVQITPAQDIPLNHIVVDIGPATSKLFSLVIQGSQTIIWNGPLGVYEVPLFSRGSFQIAHSISNTYAYSLIGGGDTIDVLTRAGDKDSVSFISTGGGASLELLEGKILVAFEVLDQKQNWADHD</sequence>
<keyword evidence="9" id="KW-0963">Cytoplasm</keyword>
<dbReference type="Gene3D" id="3.40.50.1260">
    <property type="entry name" value="Phosphoglycerate kinase, N-terminal domain"/>
    <property type="match status" value="2"/>
</dbReference>
<keyword evidence="4 9" id="KW-0808">Transferase</keyword>
<name>A0A553UZC8_9HELI</name>
<comment type="similarity">
    <text evidence="2 9 12">Belongs to the phosphoglycerate kinase family.</text>
</comment>
<dbReference type="InterPro" id="IPR036043">
    <property type="entry name" value="Phosphoglycerate_kinase_sf"/>
</dbReference>
<keyword evidence="14" id="KW-1185">Reference proteome</keyword>
<protein>
    <recommendedName>
        <fullName evidence="3 9">Phosphoglycerate kinase</fullName>
        <ecNumber evidence="3 9">2.7.2.3</ecNumber>
    </recommendedName>
</protein>
<reference evidence="13 14" key="3">
    <citation type="submission" date="2019-07" db="EMBL/GenBank/DDBJ databases">
        <authorList>
            <person name="Papic B."/>
        </authorList>
    </citation>
    <scope>NUCLEOTIDE SEQUENCE [LARGE SCALE GENOMIC DNA]</scope>
    <source>
        <strain evidence="13 14">L8b</strain>
    </source>
</reference>
<dbReference type="InterPro" id="IPR015824">
    <property type="entry name" value="Phosphoglycerate_kinase_N"/>
</dbReference>
<evidence type="ECO:0000256" key="8">
    <source>
        <dbReference type="ARBA" id="ARBA00023152"/>
    </source>
</evidence>
<comment type="subcellular location">
    <subcellularLocation>
        <location evidence="9">Cytoplasm</location>
    </subcellularLocation>
</comment>
<evidence type="ECO:0000256" key="11">
    <source>
        <dbReference type="PIRSR" id="PIRSR000724-2"/>
    </source>
</evidence>
<comment type="caution">
    <text evidence="13">The sequence shown here is derived from an EMBL/GenBank/DDBJ whole genome shotgun (WGS) entry which is preliminary data.</text>
</comment>
<feature type="binding site" evidence="9 11">
    <location>
        <begin position="360"/>
        <end position="363"/>
    </location>
    <ligand>
        <name>ATP</name>
        <dbReference type="ChEBI" id="CHEBI:30616"/>
    </ligand>
</feature>
<gene>
    <name evidence="9" type="primary">pgk</name>
    <name evidence="13" type="ORF">FNE76_03640</name>
</gene>
<organism evidence="13 14">
    <name type="scientific">Helicobacter mehlei</name>
    <dbReference type="NCBI Taxonomy" id="2316080"/>
    <lineage>
        <taxon>Bacteria</taxon>
        <taxon>Pseudomonadati</taxon>
        <taxon>Campylobacterota</taxon>
        <taxon>Epsilonproteobacteria</taxon>
        <taxon>Campylobacterales</taxon>
        <taxon>Helicobacteraceae</taxon>
        <taxon>Helicobacter</taxon>
    </lineage>
</organism>
<feature type="binding site" evidence="9 10">
    <location>
        <begin position="29"/>
        <end position="31"/>
    </location>
    <ligand>
        <name>substrate</name>
    </ligand>
</feature>
<feature type="binding site" evidence="10">
    <location>
        <position position="161"/>
    </location>
    <ligand>
        <name>(2R)-3-phosphoglycerate</name>
        <dbReference type="ChEBI" id="CHEBI:58272"/>
    </ligand>
</feature>
<dbReference type="SUPFAM" id="SSF53748">
    <property type="entry name" value="Phosphoglycerate kinase"/>
    <property type="match status" value="1"/>
</dbReference>
<evidence type="ECO:0000256" key="4">
    <source>
        <dbReference type="ARBA" id="ARBA00022679"/>
    </source>
</evidence>
<feature type="binding site" evidence="9 11">
    <location>
        <position position="212"/>
    </location>
    <ligand>
        <name>ATP</name>
        <dbReference type="ChEBI" id="CHEBI:30616"/>
    </ligand>
</feature>
<evidence type="ECO:0000256" key="10">
    <source>
        <dbReference type="PIRSR" id="PIRSR000724-1"/>
    </source>
</evidence>
<dbReference type="RefSeq" id="WP_120947609.1">
    <property type="nucleotide sequence ID" value="NZ_QXQP01000005.1"/>
</dbReference>
<keyword evidence="8 9" id="KW-0324">Glycolysis</keyword>
<evidence type="ECO:0000256" key="6">
    <source>
        <dbReference type="ARBA" id="ARBA00022777"/>
    </source>
</evidence>
<dbReference type="GO" id="GO:0043531">
    <property type="term" value="F:ADP binding"/>
    <property type="evidence" value="ECO:0007669"/>
    <property type="project" value="TreeGrafter"/>
</dbReference>
<evidence type="ECO:0000256" key="1">
    <source>
        <dbReference type="ARBA" id="ARBA00000642"/>
    </source>
</evidence>
<dbReference type="GO" id="GO:0005524">
    <property type="term" value="F:ATP binding"/>
    <property type="evidence" value="ECO:0007669"/>
    <property type="project" value="UniProtKB-KW"/>
</dbReference>
<feature type="binding site" evidence="10">
    <location>
        <position position="128"/>
    </location>
    <ligand>
        <name>(2R)-3-phosphoglycerate</name>
        <dbReference type="ChEBI" id="CHEBI:58272"/>
    </ligand>
</feature>
<dbReference type="GO" id="GO:0005829">
    <property type="term" value="C:cytosol"/>
    <property type="evidence" value="ECO:0007669"/>
    <property type="project" value="TreeGrafter"/>
</dbReference>
<feature type="binding site" evidence="9">
    <location>
        <position position="45"/>
    </location>
    <ligand>
        <name>substrate</name>
    </ligand>
</feature>
<dbReference type="Pfam" id="PF00162">
    <property type="entry name" value="PGK"/>
    <property type="match status" value="1"/>
</dbReference>
<dbReference type="PANTHER" id="PTHR11406">
    <property type="entry name" value="PHOSPHOGLYCERATE KINASE"/>
    <property type="match status" value="1"/>
</dbReference>
<evidence type="ECO:0000256" key="9">
    <source>
        <dbReference type="HAMAP-Rule" id="MF_00145"/>
    </source>
</evidence>
<dbReference type="AlphaFoldDB" id="A0A553UZC8"/>
<dbReference type="PIRSF" id="PIRSF000724">
    <property type="entry name" value="Pgk"/>
    <property type="match status" value="1"/>
</dbReference>
<comment type="subunit">
    <text evidence="9">Monomer.</text>
</comment>
<keyword evidence="7 9" id="KW-0067">ATP-binding</keyword>
<feature type="binding site" evidence="9 11">
    <location>
        <position position="334"/>
    </location>
    <ligand>
        <name>ATP</name>
        <dbReference type="ChEBI" id="CHEBI:30616"/>
    </ligand>
</feature>
<dbReference type="InterPro" id="IPR001576">
    <property type="entry name" value="Phosphoglycerate_kinase"/>
</dbReference>
<dbReference type="InterPro" id="IPR015911">
    <property type="entry name" value="Phosphoglycerate_kinase_CS"/>
</dbReference>
<feature type="binding site" evidence="9">
    <location>
        <position position="161"/>
    </location>
    <ligand>
        <name>substrate</name>
    </ligand>
</feature>
<dbReference type="FunFam" id="3.40.50.1260:FF:000005">
    <property type="entry name" value="Phosphoglycerate kinase"/>
    <property type="match status" value="1"/>
</dbReference>
<evidence type="ECO:0000313" key="13">
    <source>
        <dbReference type="EMBL" id="TSA85574.1"/>
    </source>
</evidence>
<dbReference type="PROSITE" id="PS00111">
    <property type="entry name" value="PGLYCERATE_KINASE"/>
    <property type="match status" value="1"/>
</dbReference>
<dbReference type="HAMAP" id="MF_00145">
    <property type="entry name" value="Phosphoglyc_kinase"/>
    <property type="match status" value="1"/>
</dbReference>
<evidence type="ECO:0000313" key="14">
    <source>
        <dbReference type="Proteomes" id="UP000319322"/>
    </source>
</evidence>
<dbReference type="Proteomes" id="UP000319322">
    <property type="component" value="Unassembled WGS sequence"/>
</dbReference>
<dbReference type="GO" id="GO:0006094">
    <property type="term" value="P:gluconeogenesis"/>
    <property type="evidence" value="ECO:0007669"/>
    <property type="project" value="TreeGrafter"/>
</dbReference>
<evidence type="ECO:0000256" key="2">
    <source>
        <dbReference type="ARBA" id="ARBA00008982"/>
    </source>
</evidence>
<comment type="pathway">
    <text evidence="9">Carbohydrate degradation; glycolysis; pyruvate from D-glyceraldehyde 3-phosphate: step 2/5.</text>
</comment>
<evidence type="ECO:0000256" key="5">
    <source>
        <dbReference type="ARBA" id="ARBA00022741"/>
    </source>
</evidence>
<keyword evidence="6 9" id="KW-0418">Kinase</keyword>
<dbReference type="PANTHER" id="PTHR11406:SF23">
    <property type="entry name" value="PHOSPHOGLYCERATE KINASE 1, CHLOROPLASTIC-RELATED"/>
    <property type="match status" value="1"/>
</dbReference>
<proteinExistence type="inferred from homology"/>